<evidence type="ECO:0000256" key="1">
    <source>
        <dbReference type="ARBA" id="ARBA00023015"/>
    </source>
</evidence>
<feature type="region of interest" description="Disordered" evidence="5">
    <location>
        <begin position="215"/>
        <end position="236"/>
    </location>
</feature>
<feature type="DNA-binding region" description="H-T-H motif" evidence="4">
    <location>
        <begin position="49"/>
        <end position="68"/>
    </location>
</feature>
<dbReference type="Proteomes" id="UP000184440">
    <property type="component" value="Unassembled WGS sequence"/>
</dbReference>
<dbReference type="InterPro" id="IPR036271">
    <property type="entry name" value="Tet_transcr_reg_TetR-rel_C_sf"/>
</dbReference>
<evidence type="ECO:0000256" key="4">
    <source>
        <dbReference type="PROSITE-ProRule" id="PRU00335"/>
    </source>
</evidence>
<dbReference type="PANTHER" id="PTHR30055">
    <property type="entry name" value="HTH-TYPE TRANSCRIPTIONAL REGULATOR RUTR"/>
    <property type="match status" value="1"/>
</dbReference>
<feature type="region of interest" description="Disordered" evidence="5">
    <location>
        <begin position="1"/>
        <end position="24"/>
    </location>
</feature>
<dbReference type="PANTHER" id="PTHR30055:SF234">
    <property type="entry name" value="HTH-TYPE TRANSCRIPTIONAL REGULATOR BETI"/>
    <property type="match status" value="1"/>
</dbReference>
<evidence type="ECO:0000256" key="3">
    <source>
        <dbReference type="ARBA" id="ARBA00023163"/>
    </source>
</evidence>
<dbReference type="InterPro" id="IPR050109">
    <property type="entry name" value="HTH-type_TetR-like_transc_reg"/>
</dbReference>
<evidence type="ECO:0000313" key="7">
    <source>
        <dbReference type="EMBL" id="SHN40075.1"/>
    </source>
</evidence>
<keyword evidence="8" id="KW-1185">Reference proteome</keyword>
<dbReference type="Pfam" id="PF00440">
    <property type="entry name" value="TetR_N"/>
    <property type="match status" value="1"/>
</dbReference>
<dbReference type="OrthoDB" id="4214267at2"/>
<reference evidence="7 8" key="1">
    <citation type="submission" date="2016-11" db="EMBL/GenBank/DDBJ databases">
        <authorList>
            <person name="Jaros S."/>
            <person name="Januszkiewicz K."/>
            <person name="Wedrychowicz H."/>
        </authorList>
    </citation>
    <scope>NUCLEOTIDE SEQUENCE [LARGE SCALE GENOMIC DNA]</scope>
    <source>
        <strain evidence="7 8">DSM 46144</strain>
    </source>
</reference>
<feature type="compositionally biased region" description="Basic residues" evidence="5">
    <location>
        <begin position="224"/>
        <end position="236"/>
    </location>
</feature>
<evidence type="ECO:0000256" key="5">
    <source>
        <dbReference type="SAM" id="MobiDB-lite"/>
    </source>
</evidence>
<dbReference type="Gene3D" id="1.10.10.60">
    <property type="entry name" value="Homeodomain-like"/>
    <property type="match status" value="1"/>
</dbReference>
<dbReference type="SUPFAM" id="SSF46689">
    <property type="entry name" value="Homeodomain-like"/>
    <property type="match status" value="1"/>
</dbReference>
<evidence type="ECO:0000259" key="6">
    <source>
        <dbReference type="PROSITE" id="PS50977"/>
    </source>
</evidence>
<proteinExistence type="predicted"/>
<dbReference type="InterPro" id="IPR001647">
    <property type="entry name" value="HTH_TetR"/>
</dbReference>
<feature type="domain" description="HTH tetR-type" evidence="6">
    <location>
        <begin position="26"/>
        <end position="86"/>
    </location>
</feature>
<dbReference type="EMBL" id="FRCS01000006">
    <property type="protein sequence ID" value="SHN40075.1"/>
    <property type="molecule type" value="Genomic_DNA"/>
</dbReference>
<organism evidence="7 8">
    <name type="scientific">Cryptosporangium aurantiacum</name>
    <dbReference type="NCBI Taxonomy" id="134849"/>
    <lineage>
        <taxon>Bacteria</taxon>
        <taxon>Bacillati</taxon>
        <taxon>Actinomycetota</taxon>
        <taxon>Actinomycetes</taxon>
        <taxon>Cryptosporangiales</taxon>
        <taxon>Cryptosporangiaceae</taxon>
        <taxon>Cryptosporangium</taxon>
    </lineage>
</organism>
<accession>A0A1M7R4U3</accession>
<dbReference type="InterPro" id="IPR009057">
    <property type="entry name" value="Homeodomain-like_sf"/>
</dbReference>
<dbReference type="RefSeq" id="WP_073259758.1">
    <property type="nucleotide sequence ID" value="NZ_FRCS01000006.1"/>
</dbReference>
<dbReference type="SUPFAM" id="SSF48498">
    <property type="entry name" value="Tetracyclin repressor-like, C-terminal domain"/>
    <property type="match status" value="1"/>
</dbReference>
<dbReference type="PROSITE" id="PS50977">
    <property type="entry name" value="HTH_TETR_2"/>
    <property type="match status" value="1"/>
</dbReference>
<dbReference type="PRINTS" id="PR00455">
    <property type="entry name" value="HTHTETR"/>
</dbReference>
<keyword evidence="3" id="KW-0804">Transcription</keyword>
<name>A0A1M7R4U3_9ACTN</name>
<keyword evidence="1" id="KW-0805">Transcription regulation</keyword>
<evidence type="ECO:0000313" key="8">
    <source>
        <dbReference type="Proteomes" id="UP000184440"/>
    </source>
</evidence>
<dbReference type="AlphaFoldDB" id="A0A1M7R4U3"/>
<keyword evidence="2 4" id="KW-0238">DNA-binding</keyword>
<sequence length="236" mass="26226">MTDLQDVPAEARTSGRRRTLRDEQKEATRRKLLDAARVVFQERGFTAATIDDIVEGAGASRGTYYLYFKNKSEVIAELAAEYQADAERLLASLTELTDPTAADLRNWVQSYADLVATHRSTIRSWIQAESAAKDLRTASDAQMSGYLDSLADWIGAVRTSRGLAEDPEVTRTRATALLLQIERLCFFWLIRGWEMDRTIVVDVLADAWQSALGTPAEAAPAKPSTRKATKKKRAAN</sequence>
<dbReference type="GO" id="GO:0003700">
    <property type="term" value="F:DNA-binding transcription factor activity"/>
    <property type="evidence" value="ECO:0007669"/>
    <property type="project" value="TreeGrafter"/>
</dbReference>
<gene>
    <name evidence="7" type="ORF">SAMN05443668_106423</name>
</gene>
<evidence type="ECO:0000256" key="2">
    <source>
        <dbReference type="ARBA" id="ARBA00023125"/>
    </source>
</evidence>
<dbReference type="GO" id="GO:0000976">
    <property type="term" value="F:transcription cis-regulatory region binding"/>
    <property type="evidence" value="ECO:0007669"/>
    <property type="project" value="TreeGrafter"/>
</dbReference>
<dbReference type="STRING" id="134849.SAMN05443668_106423"/>
<protein>
    <submittedName>
        <fullName evidence="7">Transcriptional regulator, TetR family</fullName>
    </submittedName>
</protein>
<dbReference type="Gene3D" id="1.10.357.10">
    <property type="entry name" value="Tetracycline Repressor, domain 2"/>
    <property type="match status" value="1"/>
</dbReference>